<evidence type="ECO:0000313" key="6">
    <source>
        <dbReference type="EMBL" id="CAK7270710.1"/>
    </source>
</evidence>
<dbReference type="PANTHER" id="PTHR12143:SF44">
    <property type="entry name" value="GLYCOSYL HYDROLASE FAMILY 92 DOMAIN-CONTAINING PROTEIN"/>
    <property type="match status" value="1"/>
</dbReference>
<proteinExistence type="predicted"/>
<evidence type="ECO:0008006" key="8">
    <source>
        <dbReference type="Google" id="ProtNLM"/>
    </source>
</evidence>
<evidence type="ECO:0000313" key="7">
    <source>
        <dbReference type="Proteomes" id="UP001642501"/>
    </source>
</evidence>
<feature type="region of interest" description="Disordered" evidence="1">
    <location>
        <begin position="940"/>
        <end position="960"/>
    </location>
</feature>
<feature type="signal peptide" evidence="3">
    <location>
        <begin position="1"/>
        <end position="20"/>
    </location>
</feature>
<evidence type="ECO:0000259" key="4">
    <source>
        <dbReference type="Pfam" id="PF07971"/>
    </source>
</evidence>
<evidence type="ECO:0000256" key="2">
    <source>
        <dbReference type="SAM" id="Phobius"/>
    </source>
</evidence>
<organism evidence="6 7">
    <name type="scientific">Sporothrix epigloea</name>
    <dbReference type="NCBI Taxonomy" id="1892477"/>
    <lineage>
        <taxon>Eukaryota</taxon>
        <taxon>Fungi</taxon>
        <taxon>Dikarya</taxon>
        <taxon>Ascomycota</taxon>
        <taxon>Pezizomycotina</taxon>
        <taxon>Sordariomycetes</taxon>
        <taxon>Sordariomycetidae</taxon>
        <taxon>Ophiostomatales</taxon>
        <taxon>Ophiostomataceae</taxon>
        <taxon>Sporothrix</taxon>
    </lineage>
</organism>
<dbReference type="InterPro" id="IPR008928">
    <property type="entry name" value="6-hairpin_glycosidase_sf"/>
</dbReference>
<feature type="transmembrane region" description="Helical" evidence="2">
    <location>
        <begin position="832"/>
        <end position="852"/>
    </location>
</feature>
<keyword evidence="2" id="KW-1133">Transmembrane helix</keyword>
<sequence>MPTFTKILALFGLVAGTVTAADLASYVLPLTGTEAGGNTFPGVSVPFGMVKLGPDMDAGPTSNKLSLSGYVPGKAFFTGFSMLHESGTGGVPKYGVVSQMPVAGGPVTNPLERHADARGSVADEASPGSYKASLSSGIIVELAASARAGLYQYTFPGNTTTNSVIVDVSHFLPAPDRAFLSQHYLSGNISVSSNHNGSGLNYQGAGTYNNGWNRSPSWTVYFCGHFDAPGTAQTFVGINNTGIAIQKYPAATSVATTNARLGAVFAFDSTVTTVTSRVGVSFISVAQACSNVDSQVPAGTKQTALASQTRAVWNDQVLSRITTTDTSNTTRLQLLYSSLYHMLLLPQNKTGENPMWSSSEPYYDDIFTLWDLFRCTTALFHILQPTMYEEFIRSLVDIWRHEGFMPDARSSFFNGATQGGSNADNVLADAYVKGVRGSINWDDAYAAMVTDAETVPFNNKDRRDPTGSIKEGRGALPDWHKYGLITRTFGRSVTRAVEYSVNDFSLYQVASGMGKTDDAGKYLARSRNWRKHWNPAAQSLGVSGFLVPRTKTAFVQQDPLDCGNCYWQDDCKLNFYNCFAYVNGTANSIDYEALSWEYSFNAHHDIYTLVNYSGGDTLFSRRLAMMFAPGLRPHGSAEFGGTIFNPGNEPSFTTPYLFNFVGRQDLSVKSSRAAADAYYQPTPQGLPGNSDAGAMESWVLWSMIGLYPITGQATFLIGSPWLSDLTLDLGSGKTLHVTSTTTGNNSTSQSIYVQSLEVNGRPWNQSWVAYDDIFANGGNLSFVLGAEPSKWSASGTPPPSPASELSVPPPLTLPIIVDGPDLRRGWVVARPVFATLVSAVGTSAILSIIYLYTYKRRPQSTNAQEIRNTEILSPPAPTQSQAAAWSVGFFKKVPRPPLEAVSWLGRSLLRKKQAESPAEYSGSWVAAPAATPAAAAAANTLKSATEEEETKSFDSSRYSCSVDDADKKGVQVSVTAVSVSSIQTGSDAV</sequence>
<dbReference type="InterPro" id="IPR050883">
    <property type="entry name" value="PNGase"/>
</dbReference>
<keyword evidence="7" id="KW-1185">Reference proteome</keyword>
<feature type="domain" description="Glycosyl hydrolase family 92" evidence="4">
    <location>
        <begin position="287"/>
        <end position="785"/>
    </location>
</feature>
<keyword evidence="3" id="KW-0732">Signal</keyword>
<evidence type="ECO:0000256" key="3">
    <source>
        <dbReference type="SAM" id="SignalP"/>
    </source>
</evidence>
<protein>
    <recommendedName>
        <fullName evidence="8">Glycoside hydrolase family 92 protein</fullName>
    </recommendedName>
</protein>
<gene>
    <name evidence="6" type="ORF">SEPCBS57363_004240</name>
</gene>
<dbReference type="Gene3D" id="3.30.2080.10">
    <property type="entry name" value="GH92 mannosidase domain"/>
    <property type="match status" value="1"/>
</dbReference>
<keyword evidence="2" id="KW-0812">Transmembrane</keyword>
<dbReference type="SUPFAM" id="SSF48208">
    <property type="entry name" value="Six-hairpin glycosidases"/>
    <property type="match status" value="1"/>
</dbReference>
<accession>A0ABP0DR24</accession>
<dbReference type="EMBL" id="CAWUOM010000076">
    <property type="protein sequence ID" value="CAK7270710.1"/>
    <property type="molecule type" value="Genomic_DNA"/>
</dbReference>
<dbReference type="Gene3D" id="1.20.1610.10">
    <property type="entry name" value="alpha-1,2-mannosidases domains"/>
    <property type="match status" value="1"/>
</dbReference>
<dbReference type="Proteomes" id="UP001642501">
    <property type="component" value="Unassembled WGS sequence"/>
</dbReference>
<dbReference type="InterPro" id="IPR012939">
    <property type="entry name" value="Glyco_hydro_92"/>
</dbReference>
<feature type="chain" id="PRO_5045234202" description="Glycoside hydrolase family 92 protein" evidence="3">
    <location>
        <begin position="21"/>
        <end position="989"/>
    </location>
</feature>
<evidence type="ECO:0000259" key="5">
    <source>
        <dbReference type="Pfam" id="PF17678"/>
    </source>
</evidence>
<dbReference type="InterPro" id="IPR005887">
    <property type="entry name" value="GH92_a_mannosidase_put"/>
</dbReference>
<dbReference type="Gene3D" id="2.70.98.10">
    <property type="match status" value="1"/>
</dbReference>
<dbReference type="NCBIfam" id="TIGR01180">
    <property type="entry name" value="aman2_put"/>
    <property type="match status" value="1"/>
</dbReference>
<feature type="domain" description="Glycosyl hydrolase family 92 N-terminal" evidence="5">
    <location>
        <begin position="26"/>
        <end position="281"/>
    </location>
</feature>
<name>A0ABP0DR24_9PEZI</name>
<dbReference type="Pfam" id="PF07971">
    <property type="entry name" value="Glyco_hydro_92"/>
    <property type="match status" value="1"/>
</dbReference>
<keyword evidence="2" id="KW-0472">Membrane</keyword>
<dbReference type="InterPro" id="IPR041371">
    <property type="entry name" value="GH92_N"/>
</dbReference>
<dbReference type="Pfam" id="PF17678">
    <property type="entry name" value="Glyco_hydro_92N"/>
    <property type="match status" value="1"/>
</dbReference>
<dbReference type="PANTHER" id="PTHR12143">
    <property type="entry name" value="PEPTIDE N-GLYCANASE PNGASE -RELATED"/>
    <property type="match status" value="1"/>
</dbReference>
<evidence type="ECO:0000256" key="1">
    <source>
        <dbReference type="SAM" id="MobiDB-lite"/>
    </source>
</evidence>
<dbReference type="Gene3D" id="1.20.1050.60">
    <property type="entry name" value="alpha-1,2-mannosidase"/>
    <property type="match status" value="1"/>
</dbReference>
<comment type="caution">
    <text evidence="6">The sequence shown here is derived from an EMBL/GenBank/DDBJ whole genome shotgun (WGS) entry which is preliminary data.</text>
</comment>
<reference evidence="6 7" key="1">
    <citation type="submission" date="2024-01" db="EMBL/GenBank/DDBJ databases">
        <authorList>
            <person name="Allen C."/>
            <person name="Tagirdzhanova G."/>
        </authorList>
    </citation>
    <scope>NUCLEOTIDE SEQUENCE [LARGE SCALE GENOMIC DNA]</scope>
    <source>
        <strain evidence="6 7">CBS 573.63</strain>
    </source>
</reference>
<dbReference type="InterPro" id="IPR014718">
    <property type="entry name" value="GH-type_carb-bd"/>
</dbReference>